<reference evidence="2" key="1">
    <citation type="journal article" date="2019" name="Plant J.">
        <title>Chlorella vulgaris genome assembly and annotation reveals the molecular basis for metabolic acclimation to high light conditions.</title>
        <authorList>
            <person name="Cecchin M."/>
            <person name="Marcolungo L."/>
            <person name="Rossato M."/>
            <person name="Girolomoni L."/>
            <person name="Cosentino E."/>
            <person name="Cuine S."/>
            <person name="Li-Beisson Y."/>
            <person name="Delledonne M."/>
            <person name="Ballottari M."/>
        </authorList>
    </citation>
    <scope>NUCLEOTIDE SEQUENCE</scope>
    <source>
        <strain evidence="2">211/11P</strain>
    </source>
</reference>
<reference evidence="2" key="2">
    <citation type="submission" date="2020-11" db="EMBL/GenBank/DDBJ databases">
        <authorList>
            <person name="Cecchin M."/>
            <person name="Marcolungo L."/>
            <person name="Rossato M."/>
            <person name="Girolomoni L."/>
            <person name="Cosentino E."/>
            <person name="Cuine S."/>
            <person name="Li-Beisson Y."/>
            <person name="Delledonne M."/>
            <person name="Ballottari M."/>
        </authorList>
    </citation>
    <scope>NUCLEOTIDE SEQUENCE</scope>
    <source>
        <strain evidence="2">211/11P</strain>
        <tissue evidence="2">Whole cell</tissue>
    </source>
</reference>
<gene>
    <name evidence="2" type="ORF">D9Q98_005872</name>
</gene>
<organism evidence="2 3">
    <name type="scientific">Chlorella vulgaris</name>
    <name type="common">Green alga</name>
    <dbReference type="NCBI Taxonomy" id="3077"/>
    <lineage>
        <taxon>Eukaryota</taxon>
        <taxon>Viridiplantae</taxon>
        <taxon>Chlorophyta</taxon>
        <taxon>core chlorophytes</taxon>
        <taxon>Trebouxiophyceae</taxon>
        <taxon>Chlorellales</taxon>
        <taxon>Chlorellaceae</taxon>
        <taxon>Chlorella clade</taxon>
        <taxon>Chlorella</taxon>
    </lineage>
</organism>
<feature type="region of interest" description="Disordered" evidence="1">
    <location>
        <begin position="74"/>
        <end position="93"/>
    </location>
</feature>
<name>A0A9D4Z0R9_CHLVU</name>
<proteinExistence type="predicted"/>
<dbReference type="EMBL" id="SIDB01000002">
    <property type="protein sequence ID" value="KAI3436455.1"/>
    <property type="molecule type" value="Genomic_DNA"/>
</dbReference>
<protein>
    <submittedName>
        <fullName evidence="2">Uncharacterized protein</fullName>
    </submittedName>
</protein>
<dbReference type="AlphaFoldDB" id="A0A9D4Z0R9"/>
<dbReference type="Proteomes" id="UP001055712">
    <property type="component" value="Unassembled WGS sequence"/>
</dbReference>
<evidence type="ECO:0000313" key="2">
    <source>
        <dbReference type="EMBL" id="KAI3436455.1"/>
    </source>
</evidence>
<evidence type="ECO:0000313" key="3">
    <source>
        <dbReference type="Proteomes" id="UP001055712"/>
    </source>
</evidence>
<sequence length="164" mass="17618">MTTFSLLVNGASAARNTASVQPRRCRDARHCGVTALSRRPQHHETGLRYDPPEQPNSTFLPALRARQLVLPLSSTQSQAPPDGGSRQVETGSNSPRLIVPKKVAIASIIVLFLELLLASWVAGGVLGALTFFLGYAWFTACVMALQGDFTFASVRKPPTASNNS</sequence>
<feature type="compositionally biased region" description="Basic and acidic residues" evidence="1">
    <location>
        <begin position="42"/>
        <end position="51"/>
    </location>
</feature>
<comment type="caution">
    <text evidence="2">The sequence shown here is derived from an EMBL/GenBank/DDBJ whole genome shotgun (WGS) entry which is preliminary data.</text>
</comment>
<feature type="region of interest" description="Disordered" evidence="1">
    <location>
        <begin position="36"/>
        <end position="55"/>
    </location>
</feature>
<accession>A0A9D4Z0R9</accession>
<evidence type="ECO:0000256" key="1">
    <source>
        <dbReference type="SAM" id="MobiDB-lite"/>
    </source>
</evidence>
<keyword evidence="3" id="KW-1185">Reference proteome</keyword>